<reference evidence="1" key="1">
    <citation type="submission" date="2023-11" db="EMBL/GenBank/DDBJ databases">
        <authorList>
            <person name="Poullet M."/>
        </authorList>
    </citation>
    <scope>NUCLEOTIDE SEQUENCE</scope>
    <source>
        <strain evidence="1">E1834</strain>
    </source>
</reference>
<evidence type="ECO:0000313" key="1">
    <source>
        <dbReference type="EMBL" id="CAK5071925.1"/>
    </source>
</evidence>
<dbReference type="Proteomes" id="UP001497535">
    <property type="component" value="Unassembled WGS sequence"/>
</dbReference>
<sequence>MGKLMVWGCCEVIQKVEELDIKLDALWQAMVYCFLKENGNEKKSKHHQQHLLVPFSIGKLYIGPKLLKNELEVEKDLRMHFSIKLDEGMARGNFWIEKKGNKNGGEILMFGEDLLFRKLDVGEIDKNEMKINNNFDSDKKGIEVVISSIACRLPGNINSPDQFWALLKEGRCTNQRIPTTRIAERNSLIRGEFNGGNVPVEGGHFLNFDLARFDANFFGLSALEASALDPQQRLLLECAWECVEQAGFNSPKDLEQCGVFIGFMSNEYPDLSEQQGNALQMLGTSASAFSGRLAHFLDCRQIFWRISLIFIKKKFFSRGPTLSIDTACSSSLVALQLAVEAIRTGRCPRAIVGGVNLTLTAKGLAQRANAGMLSEDGCCRAFDIDANGYGRSDGCVVMIIEGAVECGHDGRSAALTAPNGLSQQQLLARCLEQLNPEKRRSLRCWECHGTGTALGDPVEFLALAKSLNSCGLTKGVWLGTAKANIGHTEAASGLAVLQLRNAEMPPLPNFKRMNPEIVRGMEANGWGDYENDNWPVRLAVRKSVDILSEGEDKQTLLAGVSSFGVSGTIACAIISLNRTIETRQIQQLHYQLKQQCSNKWQRILPLATHSENSMKKFLEKYLKFLKNEKEWNFNEICVAASYLRGKNVKNPPLNVRAVIILPDVDGSSEVLEEEPIIVRKDTLTSINYRLGFWPKIAWTLYEQVPAYKNALELFLNKLGINKQIKEIRNPSIIKLADAFGRFKMLKEFGIIKEEDEIINKNNNLAINLFRELIWAKEENEFTKDKIIRCIEEIKKKRNNEEEYATTKQPNKLTPTSSNKLIIGPTQSDLEYSFASIETPSDLQQLISFSFCTGKEINWPKIYQIPTKYLPLLNLINLPKYSFDRQKRFWTLKDDFNLNKDDGCHPLLGNCVNRGNDLIKFESLLCEKRMPWLIFNVKIFLKLL</sequence>
<evidence type="ECO:0000313" key="2">
    <source>
        <dbReference type="Proteomes" id="UP001497535"/>
    </source>
</evidence>
<name>A0ACB0Z155_MELEN</name>
<comment type="caution">
    <text evidence="1">The sequence shown here is derived from an EMBL/GenBank/DDBJ whole genome shotgun (WGS) entry which is preliminary data.</text>
</comment>
<protein>
    <submittedName>
        <fullName evidence="1">Uncharacterized protein</fullName>
    </submittedName>
</protein>
<organism evidence="1 2">
    <name type="scientific">Meloidogyne enterolobii</name>
    <name type="common">Root-knot nematode worm</name>
    <name type="synonym">Meloidogyne mayaguensis</name>
    <dbReference type="NCBI Taxonomy" id="390850"/>
    <lineage>
        <taxon>Eukaryota</taxon>
        <taxon>Metazoa</taxon>
        <taxon>Ecdysozoa</taxon>
        <taxon>Nematoda</taxon>
        <taxon>Chromadorea</taxon>
        <taxon>Rhabditida</taxon>
        <taxon>Tylenchina</taxon>
        <taxon>Tylenchomorpha</taxon>
        <taxon>Tylenchoidea</taxon>
        <taxon>Meloidogynidae</taxon>
        <taxon>Meloidogyninae</taxon>
        <taxon>Meloidogyne</taxon>
    </lineage>
</organism>
<proteinExistence type="predicted"/>
<gene>
    <name evidence="1" type="ORF">MENTE1834_LOCUS19039</name>
</gene>
<dbReference type="EMBL" id="CAVMJV010000022">
    <property type="protein sequence ID" value="CAK5071925.1"/>
    <property type="molecule type" value="Genomic_DNA"/>
</dbReference>
<keyword evidence="2" id="KW-1185">Reference proteome</keyword>
<accession>A0ACB0Z155</accession>